<protein>
    <submittedName>
        <fullName evidence="1">Uncharacterized protein</fullName>
    </submittedName>
</protein>
<sequence>MKKFFELVLKGFDGSSDATDHLILWVKTSFDMDELVGWLIEEGLYGDCESAVIHAVLNLPDVVDEPGLDFDLPLQAAEFKLRVSALCAQPIEMDQ</sequence>
<reference evidence="1" key="1">
    <citation type="submission" date="2019-12" db="EMBL/GenBank/DDBJ databases">
        <title>Novel species isolated from a subtropical stream in China.</title>
        <authorList>
            <person name="Lu H."/>
        </authorList>
    </citation>
    <scope>NUCLEOTIDE SEQUENCE [LARGE SCALE GENOMIC DNA]</scope>
    <source>
        <strain evidence="1">FT81W</strain>
    </source>
</reference>
<proteinExistence type="predicted"/>
<dbReference type="Proteomes" id="UP000447355">
    <property type="component" value="Unassembled WGS sequence"/>
</dbReference>
<evidence type="ECO:0000313" key="2">
    <source>
        <dbReference type="Proteomes" id="UP000447355"/>
    </source>
</evidence>
<comment type="caution">
    <text evidence="1">The sequence shown here is derived from an EMBL/GenBank/DDBJ whole genome shotgun (WGS) entry which is preliminary data.</text>
</comment>
<dbReference type="AlphaFoldDB" id="A0A845GDR5"/>
<evidence type="ECO:0000313" key="1">
    <source>
        <dbReference type="EMBL" id="MYM92763.1"/>
    </source>
</evidence>
<gene>
    <name evidence="1" type="ORF">GTP90_02675</name>
</gene>
<dbReference type="EMBL" id="WWCX01000001">
    <property type="protein sequence ID" value="MYM92763.1"/>
    <property type="molecule type" value="Genomic_DNA"/>
</dbReference>
<organism evidence="1 2">
    <name type="scientific">Duganella vulcania</name>
    <dbReference type="NCBI Taxonomy" id="2692166"/>
    <lineage>
        <taxon>Bacteria</taxon>
        <taxon>Pseudomonadati</taxon>
        <taxon>Pseudomonadota</taxon>
        <taxon>Betaproteobacteria</taxon>
        <taxon>Burkholderiales</taxon>
        <taxon>Oxalobacteraceae</taxon>
        <taxon>Telluria group</taxon>
        <taxon>Duganella</taxon>
    </lineage>
</organism>
<dbReference type="RefSeq" id="WP_161082021.1">
    <property type="nucleotide sequence ID" value="NZ_WWCX01000001.1"/>
</dbReference>
<name>A0A845GDR5_9BURK</name>
<accession>A0A845GDR5</accession>